<dbReference type="SMART" id="SM00184">
    <property type="entry name" value="RING"/>
    <property type="match status" value="1"/>
</dbReference>
<comment type="caution">
    <text evidence="4">The sequence shown here is derived from an EMBL/GenBank/DDBJ whole genome shotgun (WGS) entry which is preliminary data.</text>
</comment>
<dbReference type="OrthoDB" id="5855668at2759"/>
<keyword evidence="1" id="KW-0479">Metal-binding</keyword>
<dbReference type="GO" id="GO:0016567">
    <property type="term" value="P:protein ubiquitination"/>
    <property type="evidence" value="ECO:0007669"/>
    <property type="project" value="TreeGrafter"/>
</dbReference>
<dbReference type="EMBL" id="RXIC02000024">
    <property type="protein sequence ID" value="KAB1211711.1"/>
    <property type="molecule type" value="Genomic_DNA"/>
</dbReference>
<evidence type="ECO:0000259" key="3">
    <source>
        <dbReference type="PROSITE" id="PS50089"/>
    </source>
</evidence>
<dbReference type="PROSITE" id="PS50089">
    <property type="entry name" value="ZF_RING_2"/>
    <property type="match status" value="1"/>
</dbReference>
<feature type="domain" description="RING-type" evidence="3">
    <location>
        <begin position="408"/>
        <end position="441"/>
    </location>
</feature>
<evidence type="ECO:0000313" key="5">
    <source>
        <dbReference type="Proteomes" id="UP000516437"/>
    </source>
</evidence>
<name>A0A6A1VG51_9ROSI</name>
<dbReference type="Gene3D" id="3.30.40.10">
    <property type="entry name" value="Zinc/RING finger domain, C3HC4 (zinc finger)"/>
    <property type="match status" value="1"/>
</dbReference>
<dbReference type="SUPFAM" id="SSF57850">
    <property type="entry name" value="RING/U-box"/>
    <property type="match status" value="1"/>
</dbReference>
<dbReference type="Proteomes" id="UP000516437">
    <property type="component" value="Chromosome 6"/>
</dbReference>
<dbReference type="AlphaFoldDB" id="A0A6A1VG51"/>
<evidence type="ECO:0000313" key="4">
    <source>
        <dbReference type="EMBL" id="KAB1211711.1"/>
    </source>
</evidence>
<dbReference type="Pfam" id="PF07002">
    <property type="entry name" value="Copine"/>
    <property type="match status" value="1"/>
</dbReference>
<dbReference type="InterPro" id="IPR052079">
    <property type="entry name" value="E3_ligase/Copine_domain"/>
</dbReference>
<evidence type="ECO:0000256" key="1">
    <source>
        <dbReference type="PROSITE-ProRule" id="PRU00175"/>
    </source>
</evidence>
<dbReference type="SMART" id="SM00327">
    <property type="entry name" value="VWA"/>
    <property type="match status" value="1"/>
</dbReference>
<organism evidence="4 5">
    <name type="scientific">Morella rubra</name>
    <name type="common">Chinese bayberry</name>
    <dbReference type="NCBI Taxonomy" id="262757"/>
    <lineage>
        <taxon>Eukaryota</taxon>
        <taxon>Viridiplantae</taxon>
        <taxon>Streptophyta</taxon>
        <taxon>Embryophyta</taxon>
        <taxon>Tracheophyta</taxon>
        <taxon>Spermatophyta</taxon>
        <taxon>Magnoliopsida</taxon>
        <taxon>eudicotyledons</taxon>
        <taxon>Gunneridae</taxon>
        <taxon>Pentapetalae</taxon>
        <taxon>rosids</taxon>
        <taxon>fabids</taxon>
        <taxon>Fagales</taxon>
        <taxon>Myricaceae</taxon>
        <taxon>Morella</taxon>
    </lineage>
</organism>
<dbReference type="GO" id="GO:0004842">
    <property type="term" value="F:ubiquitin-protein transferase activity"/>
    <property type="evidence" value="ECO:0007669"/>
    <property type="project" value="TreeGrafter"/>
</dbReference>
<dbReference type="GO" id="GO:0008270">
    <property type="term" value="F:zinc ion binding"/>
    <property type="evidence" value="ECO:0007669"/>
    <property type="project" value="UniProtKB-KW"/>
</dbReference>
<feature type="region of interest" description="Disordered" evidence="2">
    <location>
        <begin position="1"/>
        <end position="77"/>
    </location>
</feature>
<dbReference type="InterPro" id="IPR010734">
    <property type="entry name" value="Copine_C"/>
</dbReference>
<dbReference type="InterPro" id="IPR001841">
    <property type="entry name" value="Znf_RING"/>
</dbReference>
<dbReference type="SUPFAM" id="SSF53300">
    <property type="entry name" value="vWA-like"/>
    <property type="match status" value="1"/>
</dbReference>
<dbReference type="InterPro" id="IPR002035">
    <property type="entry name" value="VWF_A"/>
</dbReference>
<reference evidence="4 5" key="1">
    <citation type="journal article" date="2019" name="Plant Biotechnol. J.">
        <title>The red bayberry genome and genetic basis of sex determination.</title>
        <authorList>
            <person name="Jia H.M."/>
            <person name="Jia H.J."/>
            <person name="Cai Q.L."/>
            <person name="Wang Y."/>
            <person name="Zhao H.B."/>
            <person name="Yang W.F."/>
            <person name="Wang G.Y."/>
            <person name="Li Y.H."/>
            <person name="Zhan D.L."/>
            <person name="Shen Y.T."/>
            <person name="Niu Q.F."/>
            <person name="Chang L."/>
            <person name="Qiu J."/>
            <person name="Zhao L."/>
            <person name="Xie H.B."/>
            <person name="Fu W.Y."/>
            <person name="Jin J."/>
            <person name="Li X.W."/>
            <person name="Jiao Y."/>
            <person name="Zhou C.C."/>
            <person name="Tu T."/>
            <person name="Chai C.Y."/>
            <person name="Gao J.L."/>
            <person name="Fan L.J."/>
            <person name="van de Weg E."/>
            <person name="Wang J.Y."/>
            <person name="Gao Z.S."/>
        </authorList>
    </citation>
    <scope>NUCLEOTIDE SEQUENCE [LARGE SCALE GENOMIC DNA]</scope>
    <source>
        <tissue evidence="4">Leaves</tissue>
    </source>
</reference>
<dbReference type="InterPro" id="IPR013083">
    <property type="entry name" value="Znf_RING/FYVE/PHD"/>
</dbReference>
<dbReference type="PANTHER" id="PTHR45751">
    <property type="entry name" value="COPINE FAMILY PROTEIN 1"/>
    <property type="match status" value="1"/>
</dbReference>
<accession>A0A6A1VG51</accession>
<keyword evidence="1" id="KW-0862">Zinc</keyword>
<dbReference type="PANTHER" id="PTHR45751:SF29">
    <property type="entry name" value="E3 UBIQUITIN-PROTEIN LIGASE RGLG2"/>
    <property type="match status" value="1"/>
</dbReference>
<sequence length="451" mass="49686">MGLTGSKEATSRHNSSFRSGSSSWSDHQSPYGQSQYGQESQSFAPQQSHWPQQHYPPSQEYGTQDYGGGQAPDNGKKLDRRYSRIADDYISLEQVTQALARAGLESSNLIVGIDFTKSNEWTGASSFNRRSLHHIGDSPNPYEKAISIIGKTLVAFDEDNLIPCFGFGDASTHDRDVFSFYPDERFCHGFEEVLSCYREIVPRLRLAGPTSFAPIIEMAMTIVEQSGGQYHVLLIIADGQVTRSVDTVRGKFSPQEQKTVDAIVEASKFPMSIVLVGVGDGPWDMMKEFDDNIPAREFDNFQFVNFTEIMSKNVSQSRKETEFALAALMEIPSQYKATIELNILGGQKHNSPQRVPLPPPIYGAASSTILKPSHSSGFEPSVPPYHGGSMPVSSAPPASSSTYDNQLCPICLSDSKDMAFGCGHQTCCDCGRDLQACPICRSPIQTRIKLY</sequence>
<feature type="compositionally biased region" description="Low complexity" evidence="2">
    <location>
        <begin position="12"/>
        <end position="42"/>
    </location>
</feature>
<dbReference type="GO" id="GO:0005634">
    <property type="term" value="C:nucleus"/>
    <property type="evidence" value="ECO:0007669"/>
    <property type="project" value="TreeGrafter"/>
</dbReference>
<feature type="region of interest" description="Disordered" evidence="2">
    <location>
        <begin position="372"/>
        <end position="398"/>
    </location>
</feature>
<dbReference type="InterPro" id="IPR036465">
    <property type="entry name" value="vWFA_dom_sf"/>
</dbReference>
<proteinExistence type="predicted"/>
<evidence type="ECO:0000256" key="2">
    <source>
        <dbReference type="SAM" id="MobiDB-lite"/>
    </source>
</evidence>
<keyword evidence="1" id="KW-0863">Zinc-finger</keyword>
<protein>
    <submittedName>
        <fullName evidence="4">E3 ubiquitin-protein ligase RGLG2</fullName>
    </submittedName>
</protein>
<keyword evidence="5" id="KW-1185">Reference proteome</keyword>
<dbReference type="Pfam" id="PF13920">
    <property type="entry name" value="zf-C3HC4_3"/>
    <property type="match status" value="1"/>
</dbReference>
<gene>
    <name evidence="4" type="ORF">CJ030_MR6G022439</name>
</gene>